<dbReference type="GO" id="GO:0003899">
    <property type="term" value="F:DNA-directed RNA polymerase activity"/>
    <property type="evidence" value="ECO:0007669"/>
    <property type="project" value="InterPro"/>
</dbReference>
<name>A0A0D3C385_BRAOL</name>
<sequence length="106" mass="12148">MHRFVSYRRFGRARSLCSDRATFFGLFPDVSCFFRRALRGRGRVIDVRWVQKKGGSSYNPEIIRVNISQKREIKVGDELPAHSSTGMRSEPRAPPTAWELTVSCSI</sequence>
<protein>
    <submittedName>
        <fullName evidence="1">Uncharacterized protein</fullName>
    </submittedName>
</protein>
<dbReference type="eggNOG" id="KOG0214">
    <property type="taxonomic scope" value="Eukaryota"/>
</dbReference>
<dbReference type="STRING" id="109376.A0A0D3C385"/>
<reference evidence="1 2" key="1">
    <citation type="journal article" date="2014" name="Genome Biol.">
        <title>Transcriptome and methylome profiling reveals relics of genome dominance in the mesopolyploid Brassica oleracea.</title>
        <authorList>
            <person name="Parkin I.A."/>
            <person name="Koh C."/>
            <person name="Tang H."/>
            <person name="Robinson S.J."/>
            <person name="Kagale S."/>
            <person name="Clarke W.E."/>
            <person name="Town C.D."/>
            <person name="Nixon J."/>
            <person name="Krishnakumar V."/>
            <person name="Bidwell S.L."/>
            <person name="Denoeud F."/>
            <person name="Belcram H."/>
            <person name="Links M.G."/>
            <person name="Just J."/>
            <person name="Clarke C."/>
            <person name="Bender T."/>
            <person name="Huebert T."/>
            <person name="Mason A.S."/>
            <person name="Pires J.C."/>
            <person name="Barker G."/>
            <person name="Moore J."/>
            <person name="Walley P.G."/>
            <person name="Manoli S."/>
            <person name="Batley J."/>
            <person name="Edwards D."/>
            <person name="Nelson M.N."/>
            <person name="Wang X."/>
            <person name="Paterson A.H."/>
            <person name="King G."/>
            <person name="Bancroft I."/>
            <person name="Chalhoub B."/>
            <person name="Sharpe A.G."/>
        </authorList>
    </citation>
    <scope>NUCLEOTIDE SEQUENCE</scope>
    <source>
        <strain evidence="1 2">cv. TO1000</strain>
    </source>
</reference>
<dbReference type="HOGENOM" id="CLU_2226904_0_0_1"/>
<dbReference type="Proteomes" id="UP000032141">
    <property type="component" value="Chromosome C4"/>
</dbReference>
<dbReference type="AlphaFoldDB" id="A0A0D3C385"/>
<reference evidence="1" key="2">
    <citation type="submission" date="2015-03" db="UniProtKB">
        <authorList>
            <consortium name="EnsemblPlants"/>
        </authorList>
    </citation>
    <scope>IDENTIFICATION</scope>
</reference>
<dbReference type="Gramene" id="Bo4g173590.1">
    <property type="protein sequence ID" value="Bo4g173590.1"/>
    <property type="gene ID" value="Bo4g173590"/>
</dbReference>
<proteinExistence type="predicted"/>
<dbReference type="InterPro" id="IPR014724">
    <property type="entry name" value="RNA_pol_RPB2_OB-fold"/>
</dbReference>
<evidence type="ECO:0000313" key="1">
    <source>
        <dbReference type="EnsemblPlants" id="Bo4g173590.1"/>
    </source>
</evidence>
<dbReference type="EnsemblPlants" id="Bo4g173590.1">
    <property type="protein sequence ID" value="Bo4g173590.1"/>
    <property type="gene ID" value="Bo4g173590"/>
</dbReference>
<accession>A0A0D3C385</accession>
<keyword evidence="2" id="KW-1185">Reference proteome</keyword>
<organism evidence="1 2">
    <name type="scientific">Brassica oleracea var. oleracea</name>
    <dbReference type="NCBI Taxonomy" id="109376"/>
    <lineage>
        <taxon>Eukaryota</taxon>
        <taxon>Viridiplantae</taxon>
        <taxon>Streptophyta</taxon>
        <taxon>Embryophyta</taxon>
        <taxon>Tracheophyta</taxon>
        <taxon>Spermatophyta</taxon>
        <taxon>Magnoliopsida</taxon>
        <taxon>eudicotyledons</taxon>
        <taxon>Gunneridae</taxon>
        <taxon>Pentapetalae</taxon>
        <taxon>rosids</taxon>
        <taxon>malvids</taxon>
        <taxon>Brassicales</taxon>
        <taxon>Brassicaceae</taxon>
        <taxon>Brassiceae</taxon>
        <taxon>Brassica</taxon>
    </lineage>
</organism>
<evidence type="ECO:0000313" key="2">
    <source>
        <dbReference type="Proteomes" id="UP000032141"/>
    </source>
</evidence>
<dbReference type="Gene3D" id="2.40.50.150">
    <property type="match status" value="1"/>
</dbReference>